<protein>
    <submittedName>
        <fullName evidence="1">Uncharacterized protein</fullName>
    </submittedName>
</protein>
<accession>A0ABD1YP30</accession>
<keyword evidence="2" id="KW-1185">Reference proteome</keyword>
<name>A0ABD1YP30_9MARC</name>
<proteinExistence type="predicted"/>
<sequence length="80" mass="8736">MIKSRCCKVRADEVDDRTFSNAIKRDCFESSLSTICCYLARTVVPGGGLSLPCSSIHRPHLFVEQIQISLSSGSAKSKIS</sequence>
<evidence type="ECO:0000313" key="2">
    <source>
        <dbReference type="Proteomes" id="UP001605036"/>
    </source>
</evidence>
<comment type="caution">
    <text evidence="1">The sequence shown here is derived from an EMBL/GenBank/DDBJ whole genome shotgun (WGS) entry which is preliminary data.</text>
</comment>
<dbReference type="EMBL" id="JBHFFA010000003">
    <property type="protein sequence ID" value="KAL2632531.1"/>
    <property type="molecule type" value="Genomic_DNA"/>
</dbReference>
<gene>
    <name evidence="1" type="ORF">R1flu_004010</name>
</gene>
<organism evidence="1 2">
    <name type="scientific">Riccia fluitans</name>
    <dbReference type="NCBI Taxonomy" id="41844"/>
    <lineage>
        <taxon>Eukaryota</taxon>
        <taxon>Viridiplantae</taxon>
        <taxon>Streptophyta</taxon>
        <taxon>Embryophyta</taxon>
        <taxon>Marchantiophyta</taxon>
        <taxon>Marchantiopsida</taxon>
        <taxon>Marchantiidae</taxon>
        <taxon>Marchantiales</taxon>
        <taxon>Ricciaceae</taxon>
        <taxon>Riccia</taxon>
    </lineage>
</organism>
<dbReference type="Proteomes" id="UP001605036">
    <property type="component" value="Unassembled WGS sequence"/>
</dbReference>
<reference evidence="1 2" key="1">
    <citation type="submission" date="2024-09" db="EMBL/GenBank/DDBJ databases">
        <title>Chromosome-scale assembly of Riccia fluitans.</title>
        <authorList>
            <person name="Paukszto L."/>
            <person name="Sawicki J."/>
            <person name="Karawczyk K."/>
            <person name="Piernik-Szablinska J."/>
            <person name="Szczecinska M."/>
            <person name="Mazdziarz M."/>
        </authorList>
    </citation>
    <scope>NUCLEOTIDE SEQUENCE [LARGE SCALE GENOMIC DNA]</scope>
    <source>
        <strain evidence="1">Rf_01</strain>
        <tissue evidence="1">Aerial parts of the thallus</tissue>
    </source>
</reference>
<evidence type="ECO:0000313" key="1">
    <source>
        <dbReference type="EMBL" id="KAL2632531.1"/>
    </source>
</evidence>
<dbReference type="AlphaFoldDB" id="A0ABD1YP30"/>